<accession>A0A2A5WVK8</accession>
<dbReference type="AlphaFoldDB" id="A0A2A5WVK8"/>
<evidence type="ECO:0000313" key="2">
    <source>
        <dbReference type="Proteomes" id="UP000219327"/>
    </source>
</evidence>
<dbReference type="EMBL" id="NTKD01000013">
    <property type="protein sequence ID" value="PDH40318.1"/>
    <property type="molecule type" value="Genomic_DNA"/>
</dbReference>
<comment type="caution">
    <text evidence="1">The sequence shown here is derived from an EMBL/GenBank/DDBJ whole genome shotgun (WGS) entry which is preliminary data.</text>
</comment>
<dbReference type="Proteomes" id="UP000219327">
    <property type="component" value="Unassembled WGS sequence"/>
</dbReference>
<protein>
    <submittedName>
        <fullName evidence="1">Uncharacterized protein</fullName>
    </submittedName>
</protein>
<proteinExistence type="predicted"/>
<organism evidence="1 2">
    <name type="scientific">OM182 bacterium MED-G24</name>
    <dbReference type="NCBI Taxonomy" id="1986255"/>
    <lineage>
        <taxon>Bacteria</taxon>
        <taxon>Pseudomonadati</taxon>
        <taxon>Pseudomonadota</taxon>
        <taxon>Gammaproteobacteria</taxon>
        <taxon>OMG group</taxon>
        <taxon>OM182 clade</taxon>
    </lineage>
</organism>
<name>A0A2A5WVK8_9GAMM</name>
<reference evidence="1 2" key="1">
    <citation type="submission" date="2017-08" db="EMBL/GenBank/DDBJ databases">
        <title>Fine stratification of microbial communities through a metagenomic profile of the photic zone.</title>
        <authorList>
            <person name="Haro-Moreno J.M."/>
            <person name="Lopez-Perez M."/>
            <person name="De La Torre J."/>
            <person name="Picazo A."/>
            <person name="Camacho A."/>
            <person name="Rodriguez-Valera F."/>
        </authorList>
    </citation>
    <scope>NUCLEOTIDE SEQUENCE [LARGE SCALE GENOMIC DNA]</scope>
    <source>
        <strain evidence="1">MED-G24</strain>
    </source>
</reference>
<sequence length="100" mass="11994">MLERHRAMAIRSQYHFSIAICQVDQFDNIVLENSLSRGNEVLQLFSRIAAAAYEKLTLSLDSKEISLNCSWRKRRRKMHWRWWTGSVNLWVRSRCEKPRI</sequence>
<gene>
    <name evidence="1" type="ORF">CNE99_03905</name>
</gene>
<evidence type="ECO:0000313" key="1">
    <source>
        <dbReference type="EMBL" id="PDH40318.1"/>
    </source>
</evidence>